<dbReference type="Proteomes" id="UP001385951">
    <property type="component" value="Unassembled WGS sequence"/>
</dbReference>
<name>A0AAW0GD65_9APHY</name>
<comment type="caution">
    <text evidence="1">The sequence shown here is derived from an EMBL/GenBank/DDBJ whole genome shotgun (WGS) entry which is preliminary data.</text>
</comment>
<proteinExistence type="predicted"/>
<reference evidence="1 2" key="1">
    <citation type="submission" date="2022-09" db="EMBL/GenBank/DDBJ databases">
        <authorList>
            <person name="Palmer J.M."/>
        </authorList>
    </citation>
    <scope>NUCLEOTIDE SEQUENCE [LARGE SCALE GENOMIC DNA]</scope>
    <source>
        <strain evidence="1 2">DSM 7382</strain>
    </source>
</reference>
<evidence type="ECO:0000313" key="2">
    <source>
        <dbReference type="Proteomes" id="UP001385951"/>
    </source>
</evidence>
<dbReference type="AlphaFoldDB" id="A0AAW0GD65"/>
<sequence length="485" mass="54295">MTFPFTDEELDAAGLLGEGNSPFVLQAMKTMREHPELLSLSLFTLKCMNDSGHTPPTINPASSATLSINLDTTDVSPCIVSDWERTTYYNGISTEHPELLYRSDLLENPFPIPTGRHPHLPTKTVCGVFSTPLNTVWDIVAPQICELLKTRKIRYSVIKTARFVTHCEDGKDTLGPVVIWIATHPTTTTAQNAHDASPDILSLLRAHGVEDVVVEWYEGAVERLSGPSLLRVADITNPTHYVRRHFTAALGMPIATAEREGSVTLFFHENKNKDGTPSTRVFGVSNCHVLRKNTSVKYEFKGTDEPPQYVQLAGRRRFSRGLAEIKTAISRHGSDANLLATTIVELQAMPKSEDPEQVEENEVAIKSRRENLIKVQKDMKILEAFYKEIENQWSDPDIPKRTIGHVHWAPEISVDTQGHKYTKDIGTFEVDPVKFKAHFKGNVIDLGTKFTHHELTAMFYPLSDSRTVFKYPTGPPVQDQQLSLA</sequence>
<keyword evidence="2" id="KW-1185">Reference proteome</keyword>
<protein>
    <submittedName>
        <fullName evidence="1">Uncharacterized protein</fullName>
    </submittedName>
</protein>
<dbReference type="EMBL" id="JASBNA010000009">
    <property type="protein sequence ID" value="KAK7689090.1"/>
    <property type="molecule type" value="Genomic_DNA"/>
</dbReference>
<accession>A0AAW0GD65</accession>
<gene>
    <name evidence="1" type="ORF">QCA50_007781</name>
</gene>
<organism evidence="1 2">
    <name type="scientific">Cerrena zonata</name>
    <dbReference type="NCBI Taxonomy" id="2478898"/>
    <lineage>
        <taxon>Eukaryota</taxon>
        <taxon>Fungi</taxon>
        <taxon>Dikarya</taxon>
        <taxon>Basidiomycota</taxon>
        <taxon>Agaricomycotina</taxon>
        <taxon>Agaricomycetes</taxon>
        <taxon>Polyporales</taxon>
        <taxon>Cerrenaceae</taxon>
        <taxon>Cerrena</taxon>
    </lineage>
</organism>
<evidence type="ECO:0000313" key="1">
    <source>
        <dbReference type="EMBL" id="KAK7689090.1"/>
    </source>
</evidence>